<evidence type="ECO:0000313" key="3">
    <source>
        <dbReference type="EMBL" id="EGV29902.1"/>
    </source>
</evidence>
<keyword evidence="1" id="KW-0472">Membrane</keyword>
<dbReference type="Pfam" id="PF00092">
    <property type="entry name" value="VWA"/>
    <property type="match status" value="1"/>
</dbReference>
<dbReference type="SMART" id="SM00327">
    <property type="entry name" value="VWA"/>
    <property type="match status" value="1"/>
</dbReference>
<dbReference type="Pfam" id="PF23560">
    <property type="entry name" value="GBD_Hemicentin"/>
    <property type="match status" value="1"/>
</dbReference>
<organism evidence="3 4">
    <name type="scientific">Thiorhodococcus drewsii AZ1</name>
    <dbReference type="NCBI Taxonomy" id="765913"/>
    <lineage>
        <taxon>Bacteria</taxon>
        <taxon>Pseudomonadati</taxon>
        <taxon>Pseudomonadota</taxon>
        <taxon>Gammaproteobacteria</taxon>
        <taxon>Chromatiales</taxon>
        <taxon>Chromatiaceae</taxon>
        <taxon>Thiorhodococcus</taxon>
    </lineage>
</organism>
<reference evidence="3 4" key="1">
    <citation type="submission" date="2011-06" db="EMBL/GenBank/DDBJ databases">
        <title>The draft genome of Thiorhodococcus drewsii AZ1.</title>
        <authorList>
            <consortium name="US DOE Joint Genome Institute (JGI-PGF)"/>
            <person name="Lucas S."/>
            <person name="Han J."/>
            <person name="Lapidus A."/>
            <person name="Cheng J.-F."/>
            <person name="Goodwin L."/>
            <person name="Pitluck S."/>
            <person name="Peters L."/>
            <person name="Land M.L."/>
            <person name="Hauser L."/>
            <person name="Vogl K."/>
            <person name="Liu Z."/>
            <person name="Imhoff J."/>
            <person name="Thiel V."/>
            <person name="Frigaard N.-U."/>
            <person name="Bryant D.A."/>
            <person name="Woyke T.J."/>
        </authorList>
    </citation>
    <scope>NUCLEOTIDE SEQUENCE [LARGE SCALE GENOMIC DNA]</scope>
    <source>
        <strain evidence="3 4">AZ1</strain>
    </source>
</reference>
<dbReference type="AlphaFoldDB" id="G2E409"/>
<keyword evidence="4" id="KW-1185">Reference proteome</keyword>
<proteinExistence type="predicted"/>
<keyword evidence="1" id="KW-0812">Transmembrane</keyword>
<evidence type="ECO:0000259" key="2">
    <source>
        <dbReference type="PROSITE" id="PS50234"/>
    </source>
</evidence>
<dbReference type="InterPro" id="IPR036465">
    <property type="entry name" value="vWFA_dom_sf"/>
</dbReference>
<dbReference type="STRING" id="765913.ThidrDRAFT_3022"/>
<dbReference type="OrthoDB" id="5756978at2"/>
<evidence type="ECO:0000256" key="1">
    <source>
        <dbReference type="SAM" id="Phobius"/>
    </source>
</evidence>
<comment type="caution">
    <text evidence="3">The sequence shown here is derived from an EMBL/GenBank/DDBJ whole genome shotgun (WGS) entry which is preliminary data.</text>
</comment>
<dbReference type="Gene3D" id="3.40.50.410">
    <property type="entry name" value="von Willebrand factor, type A domain"/>
    <property type="match status" value="1"/>
</dbReference>
<dbReference type="PROSITE" id="PS50234">
    <property type="entry name" value="VWFA"/>
    <property type="match status" value="1"/>
</dbReference>
<dbReference type="InterPro" id="IPR056475">
    <property type="entry name" value="GBD_Hemicentin/VWA7"/>
</dbReference>
<dbReference type="Proteomes" id="UP000004200">
    <property type="component" value="Unassembled WGS sequence"/>
</dbReference>
<feature type="transmembrane region" description="Helical" evidence="1">
    <location>
        <begin position="441"/>
        <end position="465"/>
    </location>
</feature>
<feature type="domain" description="VWFA" evidence="2">
    <location>
        <begin position="27"/>
        <end position="214"/>
    </location>
</feature>
<dbReference type="InterPro" id="IPR002035">
    <property type="entry name" value="VWF_A"/>
</dbReference>
<protein>
    <submittedName>
        <fullName evidence="3">von Willebrand factor type A</fullName>
    </submittedName>
</protein>
<name>G2E409_9GAMM</name>
<dbReference type="EMBL" id="AFWT01000022">
    <property type="protein sequence ID" value="EGV29902.1"/>
    <property type="molecule type" value="Genomic_DNA"/>
</dbReference>
<evidence type="ECO:0000313" key="4">
    <source>
        <dbReference type="Proteomes" id="UP000004200"/>
    </source>
</evidence>
<dbReference type="CDD" id="cd00198">
    <property type="entry name" value="vWFA"/>
    <property type="match status" value="1"/>
</dbReference>
<keyword evidence="1" id="KW-1133">Transmembrane helix</keyword>
<sequence>MMGWPATFFVLILFLVLGPPNASAAVEVMLALDRSLSMASNDPDRNSLTGIEVFSALLKPDDRFGVLTFASTAELRVSGKNMRGGRTHKELGDFLRTVKMDGVRTDFGAALRLGYETYARQPKEPGVDRFMVLFTDGQLNLGNKQAPQSARQAIFDEIIPLYRAAGIRIFGIAFSSEADLGFLDQLAEATGGQAFRTERPEDLYAAFVQLFEQVDIPLTTPIVGDEIVVDTNVQGLELLVKRGPSDGQMRLTDPSNRELKAGDQRPGVEWQSFDDFDHVRIQNPEAGAWKLTTSSTDKKAYIESDLDLEADMPLKVRGGEGVTVEARLVNRGPDTDATLLEGVRLEAWIHPASGWEQPPISFDSVSVDGDIHRFTGVLFFTSTGDARVELMARGRGFKRTKSYQVKVVASAAAPTVVVANGGGRPAQADEPIPSPPPQRSAAMTLLFANAVILLLLALILGGWWWRRRKLADRDESDLDV</sequence>
<accession>G2E409</accession>
<dbReference type="RefSeq" id="WP_007041735.1">
    <property type="nucleotide sequence ID" value="NZ_AFWT01000022.1"/>
</dbReference>
<gene>
    <name evidence="3" type="ORF">ThidrDRAFT_3022</name>
</gene>
<dbReference type="eggNOG" id="COG2304">
    <property type="taxonomic scope" value="Bacteria"/>
</dbReference>
<dbReference type="SUPFAM" id="SSF53300">
    <property type="entry name" value="vWA-like"/>
    <property type="match status" value="1"/>
</dbReference>